<dbReference type="AlphaFoldDB" id="A8M8X2"/>
<evidence type="ECO:0000256" key="3">
    <source>
        <dbReference type="ARBA" id="ARBA00022989"/>
    </source>
</evidence>
<comment type="subcellular location">
    <subcellularLocation>
        <location evidence="1">Membrane</location>
        <topology evidence="1">Multi-pass membrane protein</topology>
    </subcellularLocation>
</comment>
<dbReference type="GeneID" id="5710346"/>
<protein>
    <submittedName>
        <fullName evidence="7">Major facilitator superfamily MFS_1</fullName>
    </submittedName>
</protein>
<sequence>MGIRSILLVLSVLVPFLMSAFCIFSVVYLFPEISLSIHVTVTALTLMVTLSFIGGAIGGVVFGMIADAYGRRIGLMTSVILFSLMTLLAGFARTLWEFYVAWFLVGFGVNPENGITYAVIAENWRGGRGLIGGLTQGLYFIGIMLDALVYSIIHEWNLVLIVTGAVSLLSSLPWLIIMPETVSRVGLRRINYSEVLKDRFMWLTILGIVIVASAFMLTVPLVSLAPTYLKQIGISNLNLWLLVLPVIGALAYTLAGYLSDLYGRVRVLVALSIIALASSVALLVTADLGLLDYMIPSIALTYVSSSVFSYLGVLMSELYPVNIRATASNLVFTLGRVLGGIGPPLIAFTFASNLGLGLGVVMLISAFLSLVSAVILGIKFSLR</sequence>
<dbReference type="InterPro" id="IPR020846">
    <property type="entry name" value="MFS_dom"/>
</dbReference>
<dbReference type="PANTHER" id="PTHR23508">
    <property type="entry name" value="CARBOXYLIC ACID TRANSPORTER PROTEIN HOMOLOG"/>
    <property type="match status" value="1"/>
</dbReference>
<dbReference type="HOGENOM" id="CLU_062369_0_0_2"/>
<feature type="transmembrane region" description="Helical" evidence="5">
    <location>
        <begin position="298"/>
        <end position="318"/>
    </location>
</feature>
<dbReference type="GO" id="GO:0046943">
    <property type="term" value="F:carboxylic acid transmembrane transporter activity"/>
    <property type="evidence" value="ECO:0007669"/>
    <property type="project" value="TreeGrafter"/>
</dbReference>
<evidence type="ECO:0000313" key="8">
    <source>
        <dbReference type="Proteomes" id="UP000001137"/>
    </source>
</evidence>
<keyword evidence="8" id="KW-1185">Reference proteome</keyword>
<evidence type="ECO:0000256" key="2">
    <source>
        <dbReference type="ARBA" id="ARBA00022692"/>
    </source>
</evidence>
<keyword evidence="4 5" id="KW-0472">Membrane</keyword>
<evidence type="ECO:0000256" key="1">
    <source>
        <dbReference type="ARBA" id="ARBA00004141"/>
    </source>
</evidence>
<dbReference type="SUPFAM" id="SSF103473">
    <property type="entry name" value="MFS general substrate transporter"/>
    <property type="match status" value="1"/>
</dbReference>
<feature type="transmembrane region" description="Helical" evidence="5">
    <location>
        <begin position="330"/>
        <end position="350"/>
    </location>
</feature>
<evidence type="ECO:0000313" key="7">
    <source>
        <dbReference type="EMBL" id="ABW02191.1"/>
    </source>
</evidence>
<feature type="transmembrane region" description="Helical" evidence="5">
    <location>
        <begin position="73"/>
        <end position="92"/>
    </location>
</feature>
<evidence type="ECO:0000256" key="5">
    <source>
        <dbReference type="SAM" id="Phobius"/>
    </source>
</evidence>
<dbReference type="GO" id="GO:0005886">
    <property type="term" value="C:plasma membrane"/>
    <property type="evidence" value="ECO:0007669"/>
    <property type="project" value="TreeGrafter"/>
</dbReference>
<feature type="transmembrane region" description="Helical" evidence="5">
    <location>
        <begin position="200"/>
        <end position="225"/>
    </location>
</feature>
<dbReference type="RefSeq" id="WP_012186410.1">
    <property type="nucleotide sequence ID" value="NC_009954.1"/>
</dbReference>
<dbReference type="EMBL" id="CP000852">
    <property type="protein sequence ID" value="ABW02191.1"/>
    <property type="molecule type" value="Genomic_DNA"/>
</dbReference>
<gene>
    <name evidence="7" type="ordered locus">Cmaq_1365</name>
</gene>
<feature type="transmembrane region" description="Helical" evidence="5">
    <location>
        <begin position="42"/>
        <end position="66"/>
    </location>
</feature>
<keyword evidence="2 5" id="KW-0812">Transmembrane</keyword>
<evidence type="ECO:0000259" key="6">
    <source>
        <dbReference type="PROSITE" id="PS50850"/>
    </source>
</evidence>
<feature type="domain" description="Major facilitator superfamily (MFS) profile" evidence="6">
    <location>
        <begin position="8"/>
        <end position="383"/>
    </location>
</feature>
<feature type="transmembrane region" description="Helical" evidence="5">
    <location>
        <begin position="132"/>
        <end position="153"/>
    </location>
</feature>
<proteinExistence type="predicted"/>
<feature type="transmembrane region" description="Helical" evidence="5">
    <location>
        <begin position="7"/>
        <end position="30"/>
    </location>
</feature>
<feature type="transmembrane region" description="Helical" evidence="5">
    <location>
        <begin position="267"/>
        <end position="286"/>
    </location>
</feature>
<dbReference type="PANTHER" id="PTHR23508:SF10">
    <property type="entry name" value="CARBOXYLIC ACID TRANSPORTER PROTEIN HOMOLOG"/>
    <property type="match status" value="1"/>
</dbReference>
<feature type="transmembrane region" description="Helical" evidence="5">
    <location>
        <begin position="237"/>
        <end position="255"/>
    </location>
</feature>
<dbReference type="Proteomes" id="UP000001137">
    <property type="component" value="Chromosome"/>
</dbReference>
<evidence type="ECO:0000256" key="4">
    <source>
        <dbReference type="ARBA" id="ARBA00023136"/>
    </source>
</evidence>
<keyword evidence="3 5" id="KW-1133">Transmembrane helix</keyword>
<dbReference type="InterPro" id="IPR036259">
    <property type="entry name" value="MFS_trans_sf"/>
</dbReference>
<feature type="transmembrane region" description="Helical" evidence="5">
    <location>
        <begin position="98"/>
        <end position="120"/>
    </location>
</feature>
<dbReference type="KEGG" id="cma:Cmaq_1365"/>
<organism evidence="7 8">
    <name type="scientific">Caldivirga maquilingensis (strain ATCC 700844 / DSM 13496 / JCM 10307 / IC-167)</name>
    <dbReference type="NCBI Taxonomy" id="397948"/>
    <lineage>
        <taxon>Archaea</taxon>
        <taxon>Thermoproteota</taxon>
        <taxon>Thermoprotei</taxon>
        <taxon>Thermoproteales</taxon>
        <taxon>Thermoproteaceae</taxon>
        <taxon>Caldivirga</taxon>
    </lineage>
</organism>
<dbReference type="STRING" id="397948.Cmaq_1365"/>
<dbReference type="InterPro" id="IPR011701">
    <property type="entry name" value="MFS"/>
</dbReference>
<reference evidence="7 8" key="1">
    <citation type="submission" date="2007-10" db="EMBL/GenBank/DDBJ databases">
        <title>Complete sequence of Caldivirga maquilingensis IC-167.</title>
        <authorList>
            <consortium name="US DOE Joint Genome Institute"/>
            <person name="Copeland A."/>
            <person name="Lucas S."/>
            <person name="Lapidus A."/>
            <person name="Barry K."/>
            <person name="Glavina del Rio T."/>
            <person name="Dalin E."/>
            <person name="Tice H."/>
            <person name="Pitluck S."/>
            <person name="Saunders E."/>
            <person name="Brettin T."/>
            <person name="Bruce D."/>
            <person name="Detter J.C."/>
            <person name="Han C."/>
            <person name="Schmutz J."/>
            <person name="Larimer F."/>
            <person name="Land M."/>
            <person name="Hauser L."/>
            <person name="Kyrpides N."/>
            <person name="Ivanova N."/>
            <person name="Biddle J.F."/>
            <person name="Zhang Z."/>
            <person name="Fitz-Gibbon S.T."/>
            <person name="Lowe T.M."/>
            <person name="Saltikov C."/>
            <person name="House C.H."/>
            <person name="Richardson P."/>
        </authorList>
    </citation>
    <scope>NUCLEOTIDE SEQUENCE [LARGE SCALE GENOMIC DNA]</scope>
    <source>
        <strain evidence="8">ATCC 700844 / DSM 13496 / JCM 10307 / IC-167</strain>
    </source>
</reference>
<accession>A8M8X2</accession>
<dbReference type="Gene3D" id="1.20.1250.20">
    <property type="entry name" value="MFS general substrate transporter like domains"/>
    <property type="match status" value="1"/>
</dbReference>
<dbReference type="PROSITE" id="PS50850">
    <property type="entry name" value="MFS"/>
    <property type="match status" value="1"/>
</dbReference>
<name>A8M8X2_CALMQ</name>
<dbReference type="eggNOG" id="arCOG05341">
    <property type="taxonomic scope" value="Archaea"/>
</dbReference>
<feature type="transmembrane region" description="Helical" evidence="5">
    <location>
        <begin position="356"/>
        <end position="378"/>
    </location>
</feature>
<feature type="transmembrane region" description="Helical" evidence="5">
    <location>
        <begin position="159"/>
        <end position="179"/>
    </location>
</feature>
<dbReference type="Pfam" id="PF07690">
    <property type="entry name" value="MFS_1"/>
    <property type="match status" value="1"/>
</dbReference>